<reference evidence="13" key="1">
    <citation type="submission" date="2020-02" db="EMBL/GenBank/DDBJ databases">
        <authorList>
            <person name="Scholz U."/>
            <person name="Mascher M."/>
            <person name="Fiebig A."/>
        </authorList>
    </citation>
    <scope>NUCLEOTIDE SEQUENCE</scope>
</reference>
<dbReference type="Gene3D" id="1.50.10.10">
    <property type="match status" value="1"/>
</dbReference>
<dbReference type="Pfam" id="PF00759">
    <property type="entry name" value="Glyco_hydro_9"/>
    <property type="match status" value="1"/>
</dbReference>
<dbReference type="GO" id="GO:0008810">
    <property type="term" value="F:cellulase activity"/>
    <property type="evidence" value="ECO:0007669"/>
    <property type="project" value="UniProtKB-EC"/>
</dbReference>
<keyword evidence="4 10" id="KW-0136">Cellulose degradation</keyword>
<feature type="domain" description="Glycoside hydrolase family 9" evidence="11">
    <location>
        <begin position="24"/>
        <end position="483"/>
    </location>
</feature>
<dbReference type="EC" id="3.2.1.4" evidence="10"/>
<protein>
    <recommendedName>
        <fullName evidence="10">Endoglucanase</fullName>
        <ecNumber evidence="10">3.2.1.4</ecNumber>
    </recommendedName>
</protein>
<dbReference type="EMBL" id="LR746269">
    <property type="protein sequence ID" value="CAA7397410.1"/>
    <property type="molecule type" value="Genomic_DNA"/>
</dbReference>
<dbReference type="InterPro" id="IPR001701">
    <property type="entry name" value="Glyco_hydro_9"/>
</dbReference>
<dbReference type="PROSITE" id="PS00592">
    <property type="entry name" value="GH9_2"/>
    <property type="match status" value="1"/>
</dbReference>
<feature type="chain" id="PRO_5044948227" description="Endoglucanase" evidence="10">
    <location>
        <begin position="20"/>
        <end position="498"/>
    </location>
</feature>
<evidence type="ECO:0000313" key="12">
    <source>
        <dbReference type="EMBL" id="CAA2621341.1"/>
    </source>
</evidence>
<proteinExistence type="inferred from homology"/>
<feature type="active site" evidence="8">
    <location>
        <position position="409"/>
    </location>
</feature>
<evidence type="ECO:0000259" key="11">
    <source>
        <dbReference type="Pfam" id="PF00759"/>
    </source>
</evidence>
<keyword evidence="6 8" id="KW-0326">Glycosidase</keyword>
<keyword evidence="10" id="KW-0732">Signal</keyword>
<dbReference type="FunFam" id="1.50.10.10:FF:000020">
    <property type="entry name" value="Endoglucanase"/>
    <property type="match status" value="1"/>
</dbReference>
<comment type="catalytic activity">
    <reaction evidence="1 10">
        <text>Endohydrolysis of (1-&gt;4)-beta-D-glucosidic linkages in cellulose, lichenin and cereal beta-D-glucans.</text>
        <dbReference type="EC" id="3.2.1.4"/>
    </reaction>
</comment>
<keyword evidence="5 8" id="KW-0119">Carbohydrate metabolism</keyword>
<dbReference type="PANTHER" id="PTHR22298">
    <property type="entry name" value="ENDO-1,4-BETA-GLUCANASE"/>
    <property type="match status" value="1"/>
</dbReference>
<feature type="active site" evidence="9">
    <location>
        <position position="470"/>
    </location>
</feature>
<dbReference type="EMBL" id="LR743593">
    <property type="protein sequence ID" value="CAA2621341.1"/>
    <property type="molecule type" value="Genomic_DNA"/>
</dbReference>
<evidence type="ECO:0000256" key="1">
    <source>
        <dbReference type="ARBA" id="ARBA00000966"/>
    </source>
</evidence>
<dbReference type="Proteomes" id="UP000663760">
    <property type="component" value="Chromosome 6"/>
</dbReference>
<gene>
    <name evidence="12" type="ORF">SI7747_06007447</name>
    <name evidence="13" type="ORF">SI8410_06008075</name>
</gene>
<name>A0A7I8KI53_SPIIN</name>
<dbReference type="PROSITE" id="PS00698">
    <property type="entry name" value="GH9_3"/>
    <property type="match status" value="1"/>
</dbReference>
<organism evidence="13 14">
    <name type="scientific">Spirodela intermedia</name>
    <name type="common">Intermediate duckweed</name>
    <dbReference type="NCBI Taxonomy" id="51605"/>
    <lineage>
        <taxon>Eukaryota</taxon>
        <taxon>Viridiplantae</taxon>
        <taxon>Streptophyta</taxon>
        <taxon>Embryophyta</taxon>
        <taxon>Tracheophyta</taxon>
        <taxon>Spermatophyta</taxon>
        <taxon>Magnoliopsida</taxon>
        <taxon>Liliopsida</taxon>
        <taxon>Araceae</taxon>
        <taxon>Lemnoideae</taxon>
        <taxon>Spirodela</taxon>
    </lineage>
</organism>
<evidence type="ECO:0000256" key="2">
    <source>
        <dbReference type="ARBA" id="ARBA00007072"/>
    </source>
</evidence>
<dbReference type="AlphaFoldDB" id="A0A7I8KI53"/>
<dbReference type="InterPro" id="IPR018221">
    <property type="entry name" value="Glyco_hydro_9_His_AS"/>
</dbReference>
<dbReference type="InterPro" id="IPR033126">
    <property type="entry name" value="Glyco_hydro_9_Asp/Glu_AS"/>
</dbReference>
<evidence type="ECO:0000256" key="10">
    <source>
        <dbReference type="RuleBase" id="RU361166"/>
    </source>
</evidence>
<evidence type="ECO:0000313" key="14">
    <source>
        <dbReference type="Proteomes" id="UP000663760"/>
    </source>
</evidence>
<evidence type="ECO:0000256" key="5">
    <source>
        <dbReference type="ARBA" id="ARBA00023277"/>
    </source>
</evidence>
<accession>A0A7I8KI53</accession>
<keyword evidence="14" id="KW-1185">Reference proteome</keyword>
<evidence type="ECO:0000313" key="13">
    <source>
        <dbReference type="EMBL" id="CAA7397410.1"/>
    </source>
</evidence>
<dbReference type="InterPro" id="IPR012341">
    <property type="entry name" value="6hp_glycosidase-like_sf"/>
</dbReference>
<evidence type="ECO:0000256" key="7">
    <source>
        <dbReference type="ARBA" id="ARBA00023326"/>
    </source>
</evidence>
<evidence type="ECO:0000256" key="4">
    <source>
        <dbReference type="ARBA" id="ARBA00023001"/>
    </source>
</evidence>
<dbReference type="SUPFAM" id="SSF48208">
    <property type="entry name" value="Six-hairpin glycosidases"/>
    <property type="match status" value="1"/>
</dbReference>
<evidence type="ECO:0000256" key="6">
    <source>
        <dbReference type="ARBA" id="ARBA00023295"/>
    </source>
</evidence>
<evidence type="ECO:0000256" key="8">
    <source>
        <dbReference type="PROSITE-ProRule" id="PRU10059"/>
    </source>
</evidence>
<feature type="active site" evidence="9">
    <location>
        <position position="461"/>
    </location>
</feature>
<sequence length="498" mass="54948">MAAIALLLQVLLFLAPSLGAGHDYRSALRKSILFFEAQRSGYLPAHQRVNWRDNSGLQDGKASGVDLVGGYYDAGDNVKFGLPMAFTITMMSWSIAEYGRQMAAAGELGHALEAVKWGTDYLIKAHPQPYVLYGEVGDGNSDHRCWQRPEDMTTPRTAYRIDVDNPGSDLAGETVAAMASAAIVFRRFNPAYSDELLRHAKQLFEFADKHRGKYDSSIKVAQKYYGSYSGYNDELLWAAAWMHRATGDLRYLDYLADNGRSLGGTVWAMAEFGWGMKYAGVQVLVSKVLLQGKAAHREAVFEQYKQKAEFFMCACLGKGTRNVRRTPGGLLFRQRWNNLQFVSSAAFLLTVYSDYLSSAGRTLSCAAGEASPAELQSFAKSQVDYVLGDNPRATSYMVGYGKTYPQQVHHRASSIVSIKVDPAFVSCRGGYNTWFVSKAGDPNLLEGAIVGGPDAYDNFADVRDNYEQTEPATYNNAPMLGVLARLYGGDSRFNQLSP</sequence>
<comment type="similarity">
    <text evidence="2 8 10">Belongs to the glycosyl hydrolase 9 (cellulase E) family.</text>
</comment>
<keyword evidence="3 8" id="KW-0378">Hydrolase</keyword>
<feature type="signal peptide" evidence="10">
    <location>
        <begin position="1"/>
        <end position="19"/>
    </location>
</feature>
<keyword evidence="7 8" id="KW-0624">Polysaccharide degradation</keyword>
<dbReference type="GO" id="GO:0030245">
    <property type="term" value="P:cellulose catabolic process"/>
    <property type="evidence" value="ECO:0007669"/>
    <property type="project" value="UniProtKB-KW"/>
</dbReference>
<dbReference type="OrthoDB" id="10257085at2759"/>
<evidence type="ECO:0000256" key="3">
    <source>
        <dbReference type="ARBA" id="ARBA00022801"/>
    </source>
</evidence>
<dbReference type="InterPro" id="IPR008928">
    <property type="entry name" value="6-hairpin_glycosidase_sf"/>
</dbReference>
<evidence type="ECO:0000256" key="9">
    <source>
        <dbReference type="PROSITE-ProRule" id="PRU10060"/>
    </source>
</evidence>